<evidence type="ECO:0000259" key="2">
    <source>
        <dbReference type="Pfam" id="PF06580"/>
    </source>
</evidence>
<comment type="caution">
    <text evidence="3">The sequence shown here is derived from an EMBL/GenBank/DDBJ whole genome shotgun (WGS) entry which is preliminary data.</text>
</comment>
<dbReference type="PANTHER" id="PTHR34220:SF7">
    <property type="entry name" value="SENSOR HISTIDINE KINASE YPDA"/>
    <property type="match status" value="1"/>
</dbReference>
<keyword evidence="1" id="KW-1133">Transmembrane helix</keyword>
<dbReference type="InterPro" id="IPR015943">
    <property type="entry name" value="WD40/YVTN_repeat-like_dom_sf"/>
</dbReference>
<dbReference type="SUPFAM" id="SSF55874">
    <property type="entry name" value="ATPase domain of HSP90 chaperone/DNA topoisomerase II/histidine kinase"/>
    <property type="match status" value="1"/>
</dbReference>
<evidence type="ECO:0000256" key="1">
    <source>
        <dbReference type="SAM" id="Phobius"/>
    </source>
</evidence>
<dbReference type="SUPFAM" id="SSF50998">
    <property type="entry name" value="Quinoprotein alcohol dehydrogenase-like"/>
    <property type="match status" value="1"/>
</dbReference>
<reference evidence="3 4" key="1">
    <citation type="submission" date="2023-07" db="EMBL/GenBank/DDBJ databases">
        <title>Sorghum-associated microbial communities from plants grown in Nebraska, USA.</title>
        <authorList>
            <person name="Schachtman D."/>
        </authorList>
    </citation>
    <scope>NUCLEOTIDE SEQUENCE [LARGE SCALE GENOMIC DNA]</scope>
    <source>
        <strain evidence="3 4">3773</strain>
    </source>
</reference>
<dbReference type="InterPro" id="IPR011047">
    <property type="entry name" value="Quinoprotein_ADH-like_sf"/>
</dbReference>
<dbReference type="InterPro" id="IPR010559">
    <property type="entry name" value="Sig_transdc_His_kin_internal"/>
</dbReference>
<feature type="domain" description="Signal transduction histidine kinase internal region" evidence="2">
    <location>
        <begin position="751"/>
        <end position="829"/>
    </location>
</feature>
<dbReference type="Gene3D" id="3.30.565.10">
    <property type="entry name" value="Histidine kinase-like ATPase, C-terminal domain"/>
    <property type="match status" value="1"/>
</dbReference>
<dbReference type="InterPro" id="IPR050640">
    <property type="entry name" value="Bact_2-comp_sensor_kinase"/>
</dbReference>
<gene>
    <name evidence="3" type="ORF">J2X31_000325</name>
</gene>
<dbReference type="EMBL" id="JAVDVI010000001">
    <property type="protein sequence ID" value="MDR6966332.1"/>
    <property type="molecule type" value="Genomic_DNA"/>
</dbReference>
<dbReference type="Pfam" id="PF07494">
    <property type="entry name" value="Reg_prop"/>
    <property type="match status" value="1"/>
</dbReference>
<feature type="transmembrane region" description="Helical" evidence="1">
    <location>
        <begin position="701"/>
        <end position="723"/>
    </location>
</feature>
<dbReference type="InterPro" id="IPR011110">
    <property type="entry name" value="Reg_prop"/>
</dbReference>
<protein>
    <recommendedName>
        <fullName evidence="2">Signal transduction histidine kinase internal region domain-containing protein</fullName>
    </recommendedName>
</protein>
<dbReference type="InterPro" id="IPR013783">
    <property type="entry name" value="Ig-like_fold"/>
</dbReference>
<keyword evidence="4" id="KW-1185">Reference proteome</keyword>
<proteinExistence type="predicted"/>
<sequence length="961" mass="110577">MRIISLLIFLLLSNFGWCQNPYYQAIDKTSGLPSNSVYDIFQDSKGFMWFATNKGICRYDGTVFKTFASEKQTSKSGSCIAEDGFGRIWYANFDGYLYYVEKGGLKALNQPTSLGYFKFGILKNELFLIQPNAVLVYDMKTLKVKSKYQIPGTIIKSCYSSGENFYVLGDFLYVFSNSKNHKKYALPSAFSDEMTAPILNHWNQKLIVNSKSSSTFYVFENGIFTKKDINTPLKFLQNTAVNDDFLWICTPNGVLKNDLKSKASTTYFSNQNISSVFKDRQNHYWISTLNKGVLFIENFDNNYIDLWPRPVSMSLGKDEIFIGTEKDLIYKLNCNNLKTNKIFETENNHSINQILADTVSKQLFFTSFKFNILNKNNQLESDYSIAVKDVKKVDEKYFSFSASSVSGIFFVDKNLKSSWDFIFEKNKDNVFSGFNQVSLLKNSNGKSTEYNASNNMIYYATNNGLFAVTNDGASTEIKHKNETLYLARIQKYNDQIIGLSTAEKLYSINSKNQISIFELPNSIKNEKFQRFFIRSHFGYFFATNGVYEYDFVSKKTQKVMSLSNDIEATDVILKDNKLFFATSKGVVIKNRKEIGNYPTPKLVINEIQVNGKRREVNEISELNPNENDVSINFSTLSFIPNESYSVCYKINDANWKTLDNTTKNLKLSALSSGDYCIEFALHHNNKKIGFQQIKFEIKKPFWLSPLFLLILSLLVLFLFYAFYKYQIRKIEKQNKIILEKNELEKNLNLSALKAIKSQMNPHFFYNALNTIQSYILANDKKQAVNYLSKFSSLTRSILEMTEKEFVTIAEEISTMTFYLDIEKARFDEDFEYTIAIEDDADIEQLKIPSMLLQPYIENAVKHGLLHKSGLKKLDITFSKIEYVIKIEIDDNGIGRQKSAELNAIKNKKHQSFATEAMQNRIDLLNKNKANKITINFIDKQNQSLQSLGTTVVIEIPINFQV</sequence>
<dbReference type="RefSeq" id="WP_310023860.1">
    <property type="nucleotide sequence ID" value="NZ_JAVDVI010000001.1"/>
</dbReference>
<dbReference type="Gene3D" id="2.130.10.10">
    <property type="entry name" value="YVTN repeat-like/Quinoprotein amine dehydrogenase"/>
    <property type="match status" value="1"/>
</dbReference>
<dbReference type="Proteomes" id="UP001255185">
    <property type="component" value="Unassembled WGS sequence"/>
</dbReference>
<dbReference type="Pfam" id="PF06580">
    <property type="entry name" value="His_kinase"/>
    <property type="match status" value="1"/>
</dbReference>
<dbReference type="Gene3D" id="2.60.40.10">
    <property type="entry name" value="Immunoglobulins"/>
    <property type="match status" value="1"/>
</dbReference>
<evidence type="ECO:0000313" key="4">
    <source>
        <dbReference type="Proteomes" id="UP001255185"/>
    </source>
</evidence>
<keyword evidence="1" id="KW-0472">Membrane</keyword>
<dbReference type="InterPro" id="IPR036890">
    <property type="entry name" value="HATPase_C_sf"/>
</dbReference>
<organism evidence="3 4">
    <name type="scientific">Flavobacterium arsenatis</name>
    <dbReference type="NCBI Taxonomy" id="1484332"/>
    <lineage>
        <taxon>Bacteria</taxon>
        <taxon>Pseudomonadati</taxon>
        <taxon>Bacteroidota</taxon>
        <taxon>Flavobacteriia</taxon>
        <taxon>Flavobacteriales</taxon>
        <taxon>Flavobacteriaceae</taxon>
        <taxon>Flavobacterium</taxon>
    </lineage>
</organism>
<evidence type="ECO:0000313" key="3">
    <source>
        <dbReference type="EMBL" id="MDR6966332.1"/>
    </source>
</evidence>
<accession>A0ABU1TK19</accession>
<dbReference type="PANTHER" id="PTHR34220">
    <property type="entry name" value="SENSOR HISTIDINE KINASE YPDA"/>
    <property type="match status" value="1"/>
</dbReference>
<keyword evidence="1" id="KW-0812">Transmembrane</keyword>
<name>A0ABU1TK19_9FLAO</name>